<comment type="catalytic activity">
    <reaction evidence="16">
        <text>[thioredoxin]-dithiol + NADP(+) = [thioredoxin]-disulfide + NADPH + H(+)</text>
        <dbReference type="Rhea" id="RHEA:20345"/>
        <dbReference type="Rhea" id="RHEA-COMP:10698"/>
        <dbReference type="Rhea" id="RHEA-COMP:10700"/>
        <dbReference type="ChEBI" id="CHEBI:15378"/>
        <dbReference type="ChEBI" id="CHEBI:29950"/>
        <dbReference type="ChEBI" id="CHEBI:50058"/>
        <dbReference type="ChEBI" id="CHEBI:57783"/>
        <dbReference type="ChEBI" id="CHEBI:58349"/>
        <dbReference type="EC" id="1.8.1.9"/>
    </reaction>
</comment>
<dbReference type="InterPro" id="IPR036249">
    <property type="entry name" value="Thioredoxin-like_sf"/>
</dbReference>
<keyword evidence="15" id="KW-0676">Redox-active center</keyword>
<evidence type="ECO:0000256" key="8">
    <source>
        <dbReference type="ARBA" id="ARBA00022824"/>
    </source>
</evidence>
<keyword evidence="7 19" id="KW-0732">Signal</keyword>
<evidence type="ECO:0000259" key="20">
    <source>
        <dbReference type="PROSITE" id="PS50871"/>
    </source>
</evidence>
<dbReference type="Pfam" id="PF01391">
    <property type="entry name" value="Collagen"/>
    <property type="match status" value="2"/>
</dbReference>
<evidence type="ECO:0000256" key="6">
    <source>
        <dbReference type="ARBA" id="ARBA00022530"/>
    </source>
</evidence>
<evidence type="ECO:0000256" key="5">
    <source>
        <dbReference type="ARBA" id="ARBA00022525"/>
    </source>
</evidence>
<gene>
    <name evidence="21" type="ORF">Baya_12329</name>
</gene>
<evidence type="ECO:0000256" key="7">
    <source>
        <dbReference type="ARBA" id="ARBA00022729"/>
    </source>
</evidence>
<evidence type="ECO:0000256" key="10">
    <source>
        <dbReference type="ARBA" id="ARBA00022933"/>
    </source>
</evidence>
<dbReference type="OrthoDB" id="9948489at2759"/>
<dbReference type="FunFam" id="3.40.30.10:FF:000085">
    <property type="entry name" value="Selenoprotein T"/>
    <property type="match status" value="1"/>
</dbReference>
<dbReference type="FunFam" id="2.60.120.40:FF:000001">
    <property type="entry name" value="Complement C1q B chain"/>
    <property type="match status" value="1"/>
</dbReference>
<dbReference type="PANTHER" id="PTHR15427">
    <property type="entry name" value="EMILIN ELASTIN MICROFIBRIL INTERFACE-LOCATED PROTEIN ELASTIN MICROFIBRIL INTERFACER"/>
    <property type="match status" value="1"/>
</dbReference>
<keyword evidence="9" id="KW-0521">NADP</keyword>
<dbReference type="InterPro" id="IPR011893">
    <property type="entry name" value="Selenoprotein_Rdx-typ"/>
</dbReference>
<dbReference type="AlphaFoldDB" id="A0A556V349"/>
<evidence type="ECO:0000256" key="12">
    <source>
        <dbReference type="ARBA" id="ARBA00023119"/>
    </source>
</evidence>
<dbReference type="Gene3D" id="2.60.120.40">
    <property type="match status" value="1"/>
</dbReference>
<evidence type="ECO:0000313" key="22">
    <source>
        <dbReference type="Proteomes" id="UP000319801"/>
    </source>
</evidence>
<dbReference type="Pfam" id="PF10262">
    <property type="entry name" value="Rdx"/>
    <property type="match status" value="1"/>
</dbReference>
<dbReference type="InterPro" id="IPR050392">
    <property type="entry name" value="Collagen/C1q_domain"/>
</dbReference>
<evidence type="ECO:0000256" key="16">
    <source>
        <dbReference type="ARBA" id="ARBA00048132"/>
    </source>
</evidence>
<feature type="compositionally biased region" description="Low complexity" evidence="18">
    <location>
        <begin position="152"/>
        <end position="163"/>
    </location>
</feature>
<dbReference type="NCBIfam" id="TIGR02174">
    <property type="entry name" value="CXXU_selWTH"/>
    <property type="match status" value="1"/>
</dbReference>
<dbReference type="GO" id="GO:0005789">
    <property type="term" value="C:endoplasmic reticulum membrane"/>
    <property type="evidence" value="ECO:0007669"/>
    <property type="project" value="UniProtKB-SubCell"/>
</dbReference>
<keyword evidence="22" id="KW-1185">Reference proteome</keyword>
<keyword evidence="8" id="KW-0256">Endoplasmic reticulum</keyword>
<feature type="compositionally biased region" description="Basic and acidic residues" evidence="18">
    <location>
        <begin position="254"/>
        <end position="277"/>
    </location>
</feature>
<dbReference type="InterPro" id="IPR008160">
    <property type="entry name" value="Collagen"/>
</dbReference>
<dbReference type="PROSITE" id="PS50871">
    <property type="entry name" value="C1Q"/>
    <property type="match status" value="1"/>
</dbReference>
<organism evidence="21 22">
    <name type="scientific">Bagarius yarrelli</name>
    <name type="common">Goonch</name>
    <name type="synonym">Bagrus yarrelli</name>
    <dbReference type="NCBI Taxonomy" id="175774"/>
    <lineage>
        <taxon>Eukaryota</taxon>
        <taxon>Metazoa</taxon>
        <taxon>Chordata</taxon>
        <taxon>Craniata</taxon>
        <taxon>Vertebrata</taxon>
        <taxon>Euteleostomi</taxon>
        <taxon>Actinopterygii</taxon>
        <taxon>Neopterygii</taxon>
        <taxon>Teleostei</taxon>
        <taxon>Ostariophysi</taxon>
        <taxon>Siluriformes</taxon>
        <taxon>Sisoridae</taxon>
        <taxon>Sisorinae</taxon>
        <taxon>Bagarius</taxon>
    </lineage>
</organism>
<evidence type="ECO:0000256" key="4">
    <source>
        <dbReference type="ARBA" id="ARBA00012610"/>
    </source>
</evidence>
<keyword evidence="10" id="KW-0712">Selenocysteine</keyword>
<keyword evidence="12" id="KW-0176">Collagen</keyword>
<reference evidence="21 22" key="1">
    <citation type="journal article" date="2019" name="Genome Biol. Evol.">
        <title>Whole-Genome Sequencing of the Giant Devil Catfish, Bagarius yarrelli.</title>
        <authorList>
            <person name="Jiang W."/>
            <person name="Lv Y."/>
            <person name="Cheng L."/>
            <person name="Yang K."/>
            <person name="Chao B."/>
            <person name="Wang X."/>
            <person name="Li Y."/>
            <person name="Pan X."/>
            <person name="You X."/>
            <person name="Zhang Y."/>
            <person name="Yang J."/>
            <person name="Li J."/>
            <person name="Zhang X."/>
            <person name="Liu S."/>
            <person name="Sun C."/>
            <person name="Yang J."/>
            <person name="Shi Q."/>
        </authorList>
    </citation>
    <scope>NUCLEOTIDE SEQUENCE [LARGE SCALE GENOMIC DNA]</scope>
    <source>
        <strain evidence="21">JWS20170419001</strain>
        <tissue evidence="21">Muscle</tissue>
    </source>
</reference>
<evidence type="ECO:0000256" key="14">
    <source>
        <dbReference type="ARBA" id="ARBA00023180"/>
    </source>
</evidence>
<comment type="function">
    <text evidence="17">Selenoprotein with thioredoxin reductase-like oxidoreductase activity.</text>
</comment>
<evidence type="ECO:0000313" key="21">
    <source>
        <dbReference type="EMBL" id="TSS97554.1"/>
    </source>
</evidence>
<dbReference type="Pfam" id="PF00386">
    <property type="entry name" value="C1q"/>
    <property type="match status" value="1"/>
</dbReference>
<dbReference type="SUPFAM" id="SSF52833">
    <property type="entry name" value="Thioredoxin-like"/>
    <property type="match status" value="1"/>
</dbReference>
<accession>A0A556V349</accession>
<keyword evidence="14" id="KW-0325">Glycoprotein</keyword>
<feature type="domain" description="C1q" evidence="20">
    <location>
        <begin position="359"/>
        <end position="496"/>
    </location>
</feature>
<keyword evidence="13" id="KW-0472">Membrane</keyword>
<name>A0A556V349_BAGYA</name>
<comment type="similarity">
    <text evidence="3">Belongs to the SelWTH family. Selenoprotein T subfamily.</text>
</comment>
<dbReference type="PANTHER" id="PTHR15427:SF51">
    <property type="entry name" value="OTOLIN 1"/>
    <property type="match status" value="1"/>
</dbReference>
<feature type="chain" id="PRO_5022020245" description="thioredoxin-disulfide reductase (NADPH)" evidence="19">
    <location>
        <begin position="23"/>
        <end position="628"/>
    </location>
</feature>
<dbReference type="GO" id="GO:0005581">
    <property type="term" value="C:collagen trimer"/>
    <property type="evidence" value="ECO:0007669"/>
    <property type="project" value="UniProtKB-KW"/>
</dbReference>
<evidence type="ECO:0000256" key="13">
    <source>
        <dbReference type="ARBA" id="ARBA00023136"/>
    </source>
</evidence>
<comment type="subcellular location">
    <subcellularLocation>
        <location evidence="2">Endoplasmic reticulum membrane</location>
    </subcellularLocation>
    <subcellularLocation>
        <location evidence="1">Secreted</location>
        <location evidence="1">Extracellular space</location>
        <location evidence="1">Extracellular matrix</location>
    </subcellularLocation>
</comment>
<keyword evidence="5" id="KW-0964">Secreted</keyword>
<feature type="compositionally biased region" description="Basic and acidic residues" evidence="18">
    <location>
        <begin position="197"/>
        <end position="211"/>
    </location>
</feature>
<feature type="region of interest" description="Disordered" evidence="18">
    <location>
        <begin position="26"/>
        <end position="51"/>
    </location>
</feature>
<feature type="region of interest" description="Disordered" evidence="18">
    <location>
        <begin position="138"/>
        <end position="337"/>
    </location>
</feature>
<evidence type="ECO:0000256" key="9">
    <source>
        <dbReference type="ARBA" id="ARBA00022857"/>
    </source>
</evidence>
<dbReference type="Proteomes" id="UP000319801">
    <property type="component" value="Unassembled WGS sequence"/>
</dbReference>
<feature type="signal peptide" evidence="19">
    <location>
        <begin position="1"/>
        <end position="22"/>
    </location>
</feature>
<evidence type="ECO:0000256" key="19">
    <source>
        <dbReference type="SAM" id="SignalP"/>
    </source>
</evidence>
<comment type="caution">
    <text evidence="21">The sequence shown here is derived from an EMBL/GenBank/DDBJ whole genome shotgun (WGS) entry which is preliminary data.</text>
</comment>
<evidence type="ECO:0000256" key="15">
    <source>
        <dbReference type="ARBA" id="ARBA00023284"/>
    </source>
</evidence>
<dbReference type="GO" id="GO:0004791">
    <property type="term" value="F:thioredoxin-disulfide reductase (NADPH) activity"/>
    <property type="evidence" value="ECO:0007669"/>
    <property type="project" value="UniProtKB-EC"/>
</dbReference>
<proteinExistence type="inferred from homology"/>
<keyword evidence="6" id="KW-0272">Extracellular matrix</keyword>
<evidence type="ECO:0000256" key="3">
    <source>
        <dbReference type="ARBA" id="ARBA00007551"/>
    </source>
</evidence>
<dbReference type="SUPFAM" id="SSF49842">
    <property type="entry name" value="TNF-like"/>
    <property type="match status" value="1"/>
</dbReference>
<dbReference type="PRINTS" id="PR00007">
    <property type="entry name" value="COMPLEMNTC1Q"/>
</dbReference>
<evidence type="ECO:0000256" key="17">
    <source>
        <dbReference type="ARBA" id="ARBA00054440"/>
    </source>
</evidence>
<dbReference type="SMART" id="SM00110">
    <property type="entry name" value="C1Q"/>
    <property type="match status" value="1"/>
</dbReference>
<evidence type="ECO:0000256" key="18">
    <source>
        <dbReference type="SAM" id="MobiDB-lite"/>
    </source>
</evidence>
<dbReference type="Gene3D" id="3.40.30.10">
    <property type="entry name" value="Glutaredoxin"/>
    <property type="match status" value="1"/>
</dbReference>
<keyword evidence="11" id="KW-0560">Oxidoreductase</keyword>
<dbReference type="EMBL" id="VCAZ01000106">
    <property type="protein sequence ID" value="TSS97554.1"/>
    <property type="molecule type" value="Genomic_DNA"/>
</dbReference>
<dbReference type="EC" id="1.8.1.9" evidence="4"/>
<evidence type="ECO:0000256" key="11">
    <source>
        <dbReference type="ARBA" id="ARBA00023002"/>
    </source>
</evidence>
<dbReference type="InterPro" id="IPR001073">
    <property type="entry name" value="C1q_dom"/>
</dbReference>
<sequence length="628" mass="67471">MISLSHLVILLMALIVVAVAEASEPRNPQQLWAKPTQKPPQGGESSSVSPTNLGGHFTTTVAFIPFSSTLPDETTESITDLYLSSTDSSTYSSDAYSADYHTEAMLPPGMGPRNYTLDYNECFFNFCECCPPERGPPGPIGEKGSPGVLGQKGETGPPGATGPAGPPGAPGPQGEKGDPGQAGEKGIPGIPGSAGKPGEKGETGAKGDRGDIGLPGLKGDLGNKGESGQNGTKGEKGDMGLQGPIGPVGGDGIKGIKGEKGEMGERGTMEKGEKGNKGEPGPPGPKGEIGKPGLNGTEGSPGETGQKGDTGPQGLQGKPGKRGPPGLPGQRGMHGMKGMRGLKGVRGQRGMKGSKGEPFIQKRSAFSVGLFPSRSFPPPGHPVKFDKVIYNEEGHWDPYVSKFNCTYGGVYVFSYYITVRSRPLRAALVVNGVRKLRTRDSLYGQDIDQASNMALIRLSAGDQVWLETLRDWNGIYSSSEDDSYKRVFEEYTQALSQRYPDIRIEGENYLPLPIYRHIASFLSIFKLFLIGMIIVGKDPFALFGMEPPRLWTWSQENKIYACMMVFFFSNMLENQCMSTGAFEITFNDVPVWSKLESGHLPSMQQLVQILENEMKMNMPMDRLAQYHS</sequence>
<protein>
    <recommendedName>
        <fullName evidence="4">thioredoxin-disulfide reductase (NADPH)</fullName>
        <ecNumber evidence="4">1.8.1.9</ecNumber>
    </recommendedName>
</protein>
<evidence type="ECO:0000256" key="2">
    <source>
        <dbReference type="ARBA" id="ARBA00004586"/>
    </source>
</evidence>
<dbReference type="InterPro" id="IPR008983">
    <property type="entry name" value="Tumour_necrosis_fac-like_dom"/>
</dbReference>
<evidence type="ECO:0000256" key="1">
    <source>
        <dbReference type="ARBA" id="ARBA00004498"/>
    </source>
</evidence>